<keyword evidence="3" id="KW-0809">Transit peptide</keyword>
<evidence type="ECO:0000259" key="7">
    <source>
        <dbReference type="Pfam" id="PF05347"/>
    </source>
</evidence>
<dbReference type="Proteomes" id="UP000078541">
    <property type="component" value="Unassembled WGS sequence"/>
</dbReference>
<feature type="region of interest" description="Disordered" evidence="5">
    <location>
        <begin position="193"/>
        <end position="214"/>
    </location>
</feature>
<comment type="subcellular location">
    <subcellularLocation>
        <location evidence="1">Mitochondrion</location>
    </subcellularLocation>
</comment>
<proteinExistence type="inferred from homology"/>
<dbReference type="InterPro" id="IPR045853">
    <property type="entry name" value="Pep_chain_release_fac_I_sf"/>
</dbReference>
<reference evidence="8 9" key="1">
    <citation type="submission" date="2016-03" db="EMBL/GenBank/DDBJ databases">
        <title>Trachymyrmex septentrionalis WGS genome.</title>
        <authorList>
            <person name="Nygaard S."/>
            <person name="Hu H."/>
            <person name="Boomsma J."/>
            <person name="Zhang G."/>
        </authorList>
    </citation>
    <scope>NUCLEOTIDE SEQUENCE [LARGE SCALE GENOMIC DNA]</scope>
    <source>
        <strain evidence="8">Tsep2-gDNA-1</strain>
        <tissue evidence="8">Whole body</tissue>
    </source>
</reference>
<dbReference type="Pfam" id="PF00472">
    <property type="entry name" value="RF-1"/>
    <property type="match status" value="1"/>
</dbReference>
<dbReference type="PANTHER" id="PTHR46203:SF1">
    <property type="entry name" value="MITOCHONDRIAL TRANSLATION RELEASE FACTOR IN RESCUE"/>
    <property type="match status" value="1"/>
</dbReference>
<evidence type="ECO:0000313" key="8">
    <source>
        <dbReference type="EMBL" id="KYN40311.1"/>
    </source>
</evidence>
<dbReference type="Pfam" id="PF05347">
    <property type="entry name" value="Complex1_LYR"/>
    <property type="match status" value="1"/>
</dbReference>
<feature type="domain" description="Complex 1 LYR protein" evidence="7">
    <location>
        <begin position="5"/>
        <end position="54"/>
    </location>
</feature>
<dbReference type="EMBL" id="KQ981523">
    <property type="protein sequence ID" value="KYN40311.1"/>
    <property type="molecule type" value="Genomic_DNA"/>
</dbReference>
<evidence type="ECO:0000256" key="1">
    <source>
        <dbReference type="ARBA" id="ARBA00004173"/>
    </source>
</evidence>
<dbReference type="STRING" id="34720.A0A195FIW3"/>
<name>A0A195FIW3_9HYME</name>
<protein>
    <submittedName>
        <fullName evidence="8">Uncharacterized protein</fullName>
    </submittedName>
</protein>
<dbReference type="Gene3D" id="3.30.160.20">
    <property type="match status" value="1"/>
</dbReference>
<dbReference type="GO" id="GO:0005739">
    <property type="term" value="C:mitochondrion"/>
    <property type="evidence" value="ECO:0007669"/>
    <property type="project" value="UniProtKB-SubCell"/>
</dbReference>
<dbReference type="InterPro" id="IPR000352">
    <property type="entry name" value="Pep_chain_release_fac_I"/>
</dbReference>
<dbReference type="PANTHER" id="PTHR46203">
    <property type="entry name" value="PROBABLE PEPTIDE CHAIN RELEASE FACTOR C12ORF65"/>
    <property type="match status" value="1"/>
</dbReference>
<evidence type="ECO:0000313" key="9">
    <source>
        <dbReference type="Proteomes" id="UP000078541"/>
    </source>
</evidence>
<accession>A0A195FIW3</accession>
<gene>
    <name evidence="8" type="ORF">ALC56_05256</name>
</gene>
<organism evidence="8 9">
    <name type="scientific">Trachymyrmex septentrionalis</name>
    <dbReference type="NCBI Taxonomy" id="34720"/>
    <lineage>
        <taxon>Eukaryota</taxon>
        <taxon>Metazoa</taxon>
        <taxon>Ecdysozoa</taxon>
        <taxon>Arthropoda</taxon>
        <taxon>Hexapoda</taxon>
        <taxon>Insecta</taxon>
        <taxon>Pterygota</taxon>
        <taxon>Neoptera</taxon>
        <taxon>Endopterygota</taxon>
        <taxon>Hymenoptera</taxon>
        <taxon>Apocrita</taxon>
        <taxon>Aculeata</taxon>
        <taxon>Formicoidea</taxon>
        <taxon>Formicidae</taxon>
        <taxon>Myrmicinae</taxon>
        <taxon>Trachymyrmex</taxon>
    </lineage>
</organism>
<comment type="similarity">
    <text evidence="2">Belongs to the prokaryotic/mitochondrial release factor family.</text>
</comment>
<keyword evidence="9" id="KW-1185">Reference proteome</keyword>
<feature type="domain" description="Prokaryotic-type class I peptide chain release factors" evidence="6">
    <location>
        <begin position="106"/>
        <end position="203"/>
    </location>
</feature>
<evidence type="ECO:0000256" key="2">
    <source>
        <dbReference type="ARBA" id="ARBA00010835"/>
    </source>
</evidence>
<sequence length="214" mass="25226">MSRQVVLKLYKDILRYGETLKFTNKKYFRYRIRTAFITNKDLSDETAINFQLQKMLIKSVLTCPNNIFSLVSRNEFFLLGIVFNYESIQVRNKSFKRYLDYSNVPKLDEADLEEQFIRGSGPGGQATNKTNNAVLLKHKPTGLVVKCHETRSQWDNKKRAREILITKLDNLLNKERSIEAQIHALEKKQQAQKEYKRKKLNEMKKAFREREGLT</sequence>
<evidence type="ECO:0000256" key="5">
    <source>
        <dbReference type="SAM" id="MobiDB-lite"/>
    </source>
</evidence>
<dbReference type="SUPFAM" id="SSF75620">
    <property type="entry name" value="Release factor"/>
    <property type="match status" value="1"/>
</dbReference>
<dbReference type="AlphaFoldDB" id="A0A195FIW3"/>
<dbReference type="GO" id="GO:0003747">
    <property type="term" value="F:translation release factor activity"/>
    <property type="evidence" value="ECO:0007669"/>
    <property type="project" value="InterPro"/>
</dbReference>
<dbReference type="InterPro" id="IPR008011">
    <property type="entry name" value="Complex1_LYR_dom"/>
</dbReference>
<evidence type="ECO:0000256" key="4">
    <source>
        <dbReference type="ARBA" id="ARBA00023128"/>
    </source>
</evidence>
<keyword evidence="4" id="KW-0496">Mitochondrion</keyword>
<evidence type="ECO:0000259" key="6">
    <source>
        <dbReference type="Pfam" id="PF00472"/>
    </source>
</evidence>
<dbReference type="InterPro" id="IPR052405">
    <property type="entry name" value="Mito_Transl_Release_Factor"/>
</dbReference>
<evidence type="ECO:0000256" key="3">
    <source>
        <dbReference type="ARBA" id="ARBA00022946"/>
    </source>
</evidence>